<dbReference type="PANTHER" id="PTHR43081">
    <property type="entry name" value="ADENYLATE CYCLASE, TERMINAL-DIFFERENTIATION SPECIFIC-RELATED"/>
    <property type="match status" value="1"/>
</dbReference>
<dbReference type="RefSeq" id="XP_014157488.1">
    <property type="nucleotide sequence ID" value="XM_014302013.1"/>
</dbReference>
<dbReference type="GeneID" id="25904674"/>
<evidence type="ECO:0000256" key="1">
    <source>
        <dbReference type="SAM" id="MobiDB-lite"/>
    </source>
</evidence>
<dbReference type="AlphaFoldDB" id="A0A0L0G456"/>
<reference evidence="2 3" key="1">
    <citation type="submission" date="2011-02" db="EMBL/GenBank/DDBJ databases">
        <title>The Genome Sequence of Sphaeroforma arctica JP610.</title>
        <authorList>
            <consortium name="The Broad Institute Genome Sequencing Platform"/>
            <person name="Russ C."/>
            <person name="Cuomo C."/>
            <person name="Young S.K."/>
            <person name="Zeng Q."/>
            <person name="Gargeya S."/>
            <person name="Alvarado L."/>
            <person name="Berlin A."/>
            <person name="Chapman S.B."/>
            <person name="Chen Z."/>
            <person name="Freedman E."/>
            <person name="Gellesch M."/>
            <person name="Goldberg J."/>
            <person name="Griggs A."/>
            <person name="Gujja S."/>
            <person name="Heilman E."/>
            <person name="Heiman D."/>
            <person name="Howarth C."/>
            <person name="Mehta T."/>
            <person name="Neiman D."/>
            <person name="Pearson M."/>
            <person name="Roberts A."/>
            <person name="Saif S."/>
            <person name="Shea T."/>
            <person name="Shenoy N."/>
            <person name="Sisk P."/>
            <person name="Stolte C."/>
            <person name="Sykes S."/>
            <person name="White J."/>
            <person name="Yandava C."/>
            <person name="Burger G."/>
            <person name="Gray M.W."/>
            <person name="Holland P.W.H."/>
            <person name="King N."/>
            <person name="Lang F.B.F."/>
            <person name="Roger A.J."/>
            <person name="Ruiz-Trillo I."/>
            <person name="Haas B."/>
            <person name="Nusbaum C."/>
            <person name="Birren B."/>
        </authorList>
    </citation>
    <scope>NUCLEOTIDE SEQUENCE [LARGE SCALE GENOMIC DNA]</scope>
    <source>
        <strain evidence="2 3">JP610</strain>
    </source>
</reference>
<accession>A0A0L0G456</accession>
<dbReference type="PANTHER" id="PTHR43081:SF1">
    <property type="entry name" value="ADENYLATE CYCLASE, TERMINAL-DIFFERENTIATION SPECIFIC"/>
    <property type="match status" value="1"/>
</dbReference>
<feature type="compositionally biased region" description="Polar residues" evidence="1">
    <location>
        <begin position="714"/>
        <end position="727"/>
    </location>
</feature>
<gene>
    <name evidence="2" type="ORF">SARC_04170</name>
</gene>
<feature type="compositionally biased region" description="Low complexity" evidence="1">
    <location>
        <begin position="693"/>
        <end position="707"/>
    </location>
</feature>
<dbReference type="eggNOG" id="KOG0618">
    <property type="taxonomic scope" value="Eukaryota"/>
</dbReference>
<evidence type="ECO:0008006" key="4">
    <source>
        <dbReference type="Google" id="ProtNLM"/>
    </source>
</evidence>
<feature type="compositionally biased region" description="Polar residues" evidence="1">
    <location>
        <begin position="735"/>
        <end position="750"/>
    </location>
</feature>
<evidence type="ECO:0000313" key="2">
    <source>
        <dbReference type="EMBL" id="KNC83586.1"/>
    </source>
</evidence>
<organism evidence="2 3">
    <name type="scientific">Sphaeroforma arctica JP610</name>
    <dbReference type="NCBI Taxonomy" id="667725"/>
    <lineage>
        <taxon>Eukaryota</taxon>
        <taxon>Ichthyosporea</taxon>
        <taxon>Ichthyophonida</taxon>
        <taxon>Sphaeroforma</taxon>
    </lineage>
</organism>
<dbReference type="SUPFAM" id="SSF55073">
    <property type="entry name" value="Nucleotide cyclase"/>
    <property type="match status" value="2"/>
</dbReference>
<dbReference type="InterPro" id="IPR029787">
    <property type="entry name" value="Nucleotide_cyclase"/>
</dbReference>
<dbReference type="Gene3D" id="3.30.70.1230">
    <property type="entry name" value="Nucleotide cyclase"/>
    <property type="match status" value="2"/>
</dbReference>
<keyword evidence="3" id="KW-1185">Reference proteome</keyword>
<evidence type="ECO:0000313" key="3">
    <source>
        <dbReference type="Proteomes" id="UP000054560"/>
    </source>
</evidence>
<dbReference type="OrthoDB" id="2021138at2759"/>
<feature type="region of interest" description="Disordered" evidence="1">
    <location>
        <begin position="565"/>
        <end position="584"/>
    </location>
</feature>
<protein>
    <recommendedName>
        <fullName evidence="4">Guanylate cyclase domain-containing protein</fullName>
    </recommendedName>
</protein>
<dbReference type="InterPro" id="IPR050697">
    <property type="entry name" value="Adenylyl/Guanylyl_Cyclase_3/4"/>
</dbReference>
<feature type="region of interest" description="Disordered" evidence="1">
    <location>
        <begin position="672"/>
        <end position="751"/>
    </location>
</feature>
<sequence>MTLSSCPYPDENELHQDRITELVDLVQKAKAQALIFAKDPIAEPSAVIKIAFQCLQTTNSLVADLRKTFVMDEIENQKSKIQIQVSTANDDPPRKNPRLTRYHSNLLSGIALTEIRPEPVAPTGETVYMAACAVDRSLSVHPPHVVREAFTLYRTTLRVLLRVYNGYEVTEGNGLFLCAFGSAKNAIKWATDAQASLVSAAWPVEMTEAPKNVVYSSEDKTVLFRGVRAKAGVTAGKVDVVRDTVTDRMMYTGTVVDLVEWIRDYAHAGEVLMPKAVWDETKDDIECTNLSTQLLSRPIDEHEEDGTPLAAEVENLELMQVLPAVLQMRNAYWAGLNKRRSVESGIKSMQERGIAYCEVPAGDCVIVSTAIKNLDQLRESHPSATIKALYLYGEVLKRATAALHGRELSMADGYFKVAFQSAVDAAEFACRVQLKLLQCPWPFDMLDAHICRTILSKSGKVIHRGLRVKTGISCGAMSATYNELTTVDDLSGAAISEADTAMEMADGGQILLSEGVHQKLIENLPPLKDLDIELTELGTYDTPAVGQMELWEIRSTQLRERKFVLNSSPSQPPTPMADKRQLAAQGSVGDVATLLVLMKPYADTHDSKGLDLDTIPERRTHQPRVHLSEQSEPCELSALSIDQHAPPSTPCDSHTQTPVVLTPRCSTTAILGEAGDEDGEDGCTIETTRCSPSQASSAAGGASKSAGLRMSPRSVRSQAMAQSNKPSLSEREVSPSASPRRSSHTSTKQTVPHVDCLYTKYQQVELLPTPMLDVNILRPG</sequence>
<proteinExistence type="predicted"/>
<dbReference type="STRING" id="667725.A0A0L0G456"/>
<feature type="compositionally biased region" description="Acidic residues" evidence="1">
    <location>
        <begin position="674"/>
        <end position="683"/>
    </location>
</feature>
<dbReference type="EMBL" id="KQ241822">
    <property type="protein sequence ID" value="KNC83586.1"/>
    <property type="molecule type" value="Genomic_DNA"/>
</dbReference>
<dbReference type="Proteomes" id="UP000054560">
    <property type="component" value="Unassembled WGS sequence"/>
</dbReference>
<name>A0A0L0G456_9EUKA</name>